<dbReference type="Pfam" id="PF00082">
    <property type="entry name" value="Peptidase_S8"/>
    <property type="match status" value="1"/>
</dbReference>
<evidence type="ECO:0000259" key="8">
    <source>
        <dbReference type="Pfam" id="PF00082"/>
    </source>
</evidence>
<evidence type="ECO:0000313" key="10">
    <source>
        <dbReference type="Proteomes" id="UP000319213"/>
    </source>
</evidence>
<dbReference type="InterPro" id="IPR000209">
    <property type="entry name" value="Peptidase_S8/S53_dom"/>
</dbReference>
<evidence type="ECO:0000256" key="1">
    <source>
        <dbReference type="ARBA" id="ARBA00011073"/>
    </source>
</evidence>
<dbReference type="AlphaFoldDB" id="A0A543IT70"/>
<evidence type="ECO:0000256" key="2">
    <source>
        <dbReference type="ARBA" id="ARBA00022670"/>
    </source>
</evidence>
<comment type="caution">
    <text evidence="9">The sequence shown here is derived from an EMBL/GenBank/DDBJ whole genome shotgun (WGS) entry which is preliminary data.</text>
</comment>
<keyword evidence="6" id="KW-1133">Transmembrane helix</keyword>
<evidence type="ECO:0000256" key="5">
    <source>
        <dbReference type="PROSITE-ProRule" id="PRU01240"/>
    </source>
</evidence>
<comment type="similarity">
    <text evidence="1 5">Belongs to the peptidase S8 family.</text>
</comment>
<dbReference type="InterPro" id="IPR050131">
    <property type="entry name" value="Peptidase_S8_subtilisin-like"/>
</dbReference>
<evidence type="ECO:0000256" key="6">
    <source>
        <dbReference type="SAM" id="Phobius"/>
    </source>
</evidence>
<keyword evidence="7" id="KW-0732">Signal</keyword>
<keyword evidence="3" id="KW-0378">Hydrolase</keyword>
<dbReference type="InterPro" id="IPR015500">
    <property type="entry name" value="Peptidase_S8_subtilisin-rel"/>
</dbReference>
<gene>
    <name evidence="9" type="ORF">FHX40_0432</name>
</gene>
<dbReference type="InterPro" id="IPR006311">
    <property type="entry name" value="TAT_signal"/>
</dbReference>
<dbReference type="EMBL" id="VFPQ01000001">
    <property type="protein sequence ID" value="TQM73779.1"/>
    <property type="molecule type" value="Genomic_DNA"/>
</dbReference>
<dbReference type="InterPro" id="IPR036852">
    <property type="entry name" value="Peptidase_S8/S53_dom_sf"/>
</dbReference>
<protein>
    <submittedName>
        <fullName evidence="9">Subtilisin family serine protease</fullName>
    </submittedName>
</protein>
<sequence length="398" mass="40542">MPTRSGLRRALAALTATTLAALVAGVPSAAADARGRADIRKEQRWVFDALNIERAWRSGKGAGVTVALLDTRVQASVKELKGKITEGPDLSGFFYGDLPSPVGEHGTQMASLIAGSGRDGALSGVAPDAHILSIPIAVERGDTSMLPGSAADAEFARAVRHAVSHNAAVIVVPSGRYGAQRIGAEAVAYALARGVPVVASVGDDGASEASKENGTSYWRFPAGYSGVIGVAAVDRDGKPAEFSSDNLSVLVAAPGVDVPAASSRGGRTTVSSTDAAAALVGGVVALIKARHPTLRPELVAQALASSTRHRPEAGYDDRVGFGVVDAAAALERAAQLAGYQAGLPVEEGHRFGGGSAAPEPSRPGPDPFRMWAYGIGVAFGLAAFAGGVLVLVRRSERG</sequence>
<dbReference type="RefSeq" id="WP_170198680.1">
    <property type="nucleotide sequence ID" value="NZ_BMPV01000004.1"/>
</dbReference>
<name>A0A543IT70_9ACTN</name>
<dbReference type="GO" id="GO:0006508">
    <property type="term" value="P:proteolysis"/>
    <property type="evidence" value="ECO:0007669"/>
    <property type="project" value="UniProtKB-KW"/>
</dbReference>
<proteinExistence type="inferred from homology"/>
<dbReference type="PANTHER" id="PTHR43806">
    <property type="entry name" value="PEPTIDASE S8"/>
    <property type="match status" value="1"/>
</dbReference>
<evidence type="ECO:0000256" key="4">
    <source>
        <dbReference type="ARBA" id="ARBA00022825"/>
    </source>
</evidence>
<dbReference type="SUPFAM" id="SSF52743">
    <property type="entry name" value="Subtilisin-like"/>
    <property type="match status" value="1"/>
</dbReference>
<keyword evidence="2 9" id="KW-0645">Protease</keyword>
<dbReference type="GO" id="GO:0004252">
    <property type="term" value="F:serine-type endopeptidase activity"/>
    <property type="evidence" value="ECO:0007669"/>
    <property type="project" value="InterPro"/>
</dbReference>
<keyword evidence="4" id="KW-0720">Serine protease</keyword>
<dbReference type="PANTHER" id="PTHR43806:SF11">
    <property type="entry name" value="CEREVISIN-RELATED"/>
    <property type="match status" value="1"/>
</dbReference>
<organism evidence="9 10">
    <name type="scientific">Thermopolyspora flexuosa</name>
    <dbReference type="NCBI Taxonomy" id="103836"/>
    <lineage>
        <taxon>Bacteria</taxon>
        <taxon>Bacillati</taxon>
        <taxon>Actinomycetota</taxon>
        <taxon>Actinomycetes</taxon>
        <taxon>Streptosporangiales</taxon>
        <taxon>Streptosporangiaceae</taxon>
        <taxon>Thermopolyspora</taxon>
    </lineage>
</organism>
<evidence type="ECO:0000256" key="7">
    <source>
        <dbReference type="SAM" id="SignalP"/>
    </source>
</evidence>
<keyword evidence="10" id="KW-1185">Reference proteome</keyword>
<accession>A0A543IT70</accession>
<evidence type="ECO:0000313" key="9">
    <source>
        <dbReference type="EMBL" id="TQM73779.1"/>
    </source>
</evidence>
<feature type="transmembrane region" description="Helical" evidence="6">
    <location>
        <begin position="370"/>
        <end position="392"/>
    </location>
</feature>
<dbReference type="Gene3D" id="3.40.50.200">
    <property type="entry name" value="Peptidase S8/S53 domain"/>
    <property type="match status" value="1"/>
</dbReference>
<feature type="domain" description="Peptidase S8/S53" evidence="8">
    <location>
        <begin position="61"/>
        <end position="322"/>
    </location>
</feature>
<reference evidence="9 10" key="1">
    <citation type="submission" date="2019-06" db="EMBL/GenBank/DDBJ databases">
        <title>Sequencing the genomes of 1000 actinobacteria strains.</title>
        <authorList>
            <person name="Klenk H.-P."/>
        </authorList>
    </citation>
    <scope>NUCLEOTIDE SEQUENCE [LARGE SCALE GENOMIC DNA]</scope>
    <source>
        <strain evidence="9 10">DSM 43186</strain>
    </source>
</reference>
<dbReference type="PRINTS" id="PR00723">
    <property type="entry name" value="SUBTILISIN"/>
</dbReference>
<keyword evidence="6" id="KW-0472">Membrane</keyword>
<dbReference type="PROSITE" id="PS51892">
    <property type="entry name" value="SUBTILASE"/>
    <property type="match status" value="1"/>
</dbReference>
<dbReference type="PROSITE" id="PS51318">
    <property type="entry name" value="TAT"/>
    <property type="match status" value="1"/>
</dbReference>
<keyword evidence="6" id="KW-0812">Transmembrane</keyword>
<feature type="chain" id="PRO_5038773526" evidence="7">
    <location>
        <begin position="30"/>
        <end position="398"/>
    </location>
</feature>
<comment type="caution">
    <text evidence="5">Lacks conserved residue(s) required for the propagation of feature annotation.</text>
</comment>
<dbReference type="Proteomes" id="UP000319213">
    <property type="component" value="Unassembled WGS sequence"/>
</dbReference>
<evidence type="ECO:0000256" key="3">
    <source>
        <dbReference type="ARBA" id="ARBA00022801"/>
    </source>
</evidence>
<feature type="signal peptide" evidence="7">
    <location>
        <begin position="1"/>
        <end position="29"/>
    </location>
</feature>